<keyword evidence="1" id="KW-0472">Membrane</keyword>
<feature type="transmembrane region" description="Helical" evidence="1">
    <location>
        <begin position="528"/>
        <end position="545"/>
    </location>
</feature>
<comment type="caution">
    <text evidence="3">The sequence shown here is derived from an EMBL/GenBank/DDBJ whole genome shotgun (WGS) entry which is preliminary data.</text>
</comment>
<keyword evidence="1" id="KW-0812">Transmembrane</keyword>
<evidence type="ECO:0000256" key="1">
    <source>
        <dbReference type="SAM" id="Phobius"/>
    </source>
</evidence>
<dbReference type="Gene3D" id="3.40.50.300">
    <property type="entry name" value="P-loop containing nucleotide triphosphate hydrolases"/>
    <property type="match status" value="1"/>
</dbReference>
<dbReference type="SUPFAM" id="SSF52540">
    <property type="entry name" value="P-loop containing nucleoside triphosphate hydrolases"/>
    <property type="match status" value="1"/>
</dbReference>
<feature type="transmembrane region" description="Helical" evidence="1">
    <location>
        <begin position="445"/>
        <end position="467"/>
    </location>
</feature>
<keyword evidence="4" id="KW-1185">Reference proteome</keyword>
<feature type="transmembrane region" description="Helical" evidence="1">
    <location>
        <begin position="503"/>
        <end position="522"/>
    </location>
</feature>
<dbReference type="InterPro" id="IPR027417">
    <property type="entry name" value="P-loop_NTPase"/>
</dbReference>
<feature type="transmembrane region" description="Helical" evidence="1">
    <location>
        <begin position="644"/>
        <end position="671"/>
    </location>
</feature>
<evidence type="ECO:0000313" key="4">
    <source>
        <dbReference type="Proteomes" id="UP000656881"/>
    </source>
</evidence>
<feature type="transmembrane region" description="Helical" evidence="1">
    <location>
        <begin position="350"/>
        <end position="369"/>
    </location>
</feature>
<proteinExistence type="predicted"/>
<gene>
    <name evidence="3" type="ORF">GCM10012286_00300</name>
</gene>
<reference evidence="4" key="1">
    <citation type="journal article" date="2019" name="Int. J. Syst. Evol. Microbiol.">
        <title>The Global Catalogue of Microorganisms (GCM) 10K type strain sequencing project: providing services to taxonomists for standard genome sequencing and annotation.</title>
        <authorList>
            <consortium name="The Broad Institute Genomics Platform"/>
            <consortium name="The Broad Institute Genome Sequencing Center for Infectious Disease"/>
            <person name="Wu L."/>
            <person name="Ma J."/>
        </authorList>
    </citation>
    <scope>NUCLEOTIDE SEQUENCE [LARGE SCALE GENOMIC DNA]</scope>
    <source>
        <strain evidence="4">CGMCC 4.7349</strain>
    </source>
</reference>
<evidence type="ECO:0000259" key="2">
    <source>
        <dbReference type="Pfam" id="PF05729"/>
    </source>
</evidence>
<accession>A0ABQ2LHD0</accession>
<organism evidence="3 4">
    <name type="scientific">Streptomyces lasiicapitis</name>
    <dbReference type="NCBI Taxonomy" id="1923961"/>
    <lineage>
        <taxon>Bacteria</taxon>
        <taxon>Bacillati</taxon>
        <taxon>Actinomycetota</taxon>
        <taxon>Actinomycetes</taxon>
        <taxon>Kitasatosporales</taxon>
        <taxon>Streptomycetaceae</taxon>
        <taxon>Streptomyces</taxon>
    </lineage>
</organism>
<feature type="transmembrane region" description="Helical" evidence="1">
    <location>
        <begin position="583"/>
        <end position="605"/>
    </location>
</feature>
<sequence>MEVAERTHMLGTGGHLIDLPVDVTPRQGGAEPAGRQRLSDVARWYSADPGRLVVTGEPGAGKTVFAVHLVVRLLHARAATDPVPVRLAIRDLPPARTRRRWWGGLRTVGGFEHWLKDSLVKAYEVPEAAAADLVARRLVVPVLDGLDEMDPDDEEPTRASQALAELNAHQGVGGSAPLVLTCRGARYEELSARHAWLREATLLCVGGVDAEQARCYVNLRSDGRTSPMDAVVDAMRDGTAGGAVAEAFSSPFYLGLAFAVYGESADVAPPADGATAGEIREQLLARYVPAATRSANAAVRRARRSLSGDRTVWGRLREYEAERVHGWLERMAWAAEADGVTLGRVVGRPLTAVASVIVALAAAACALWVVPDAIRGLVPDHWWVHRENLATSLWIAVLVAFGMGRAHEAALCEWTPLASSERVRQPYPGWPGRLRKALLRAVSRNAVAVAGMGVLVLGAAAPFTAAYEAVPQPGWYVLGMVLVLSGCVIYAENTRFVAYTDRRGLIACVLVPLFFWPVAWAFAEVHPLLRAVCLLPFVTVVLLLWHRGVVPGIALLSGGGAVVLGWSRASLAPSGGFESGAEVGLLAFYVFACGFLTPGSGPRVLDAVGRLRRRTAWLTRPVGFGLAFLAGVAGEAWLGFAGVVYVAVVATAAELAVGLATALTVLAGAALGRVPPSPGAFLAWAYHAGLLRVVGGEYQFRHRELQEWLARGPR</sequence>
<dbReference type="EMBL" id="BMNG01000001">
    <property type="protein sequence ID" value="GGO33138.1"/>
    <property type="molecule type" value="Genomic_DNA"/>
</dbReference>
<keyword evidence="1" id="KW-1133">Transmembrane helix</keyword>
<dbReference type="InterPro" id="IPR007111">
    <property type="entry name" value="NACHT_NTPase"/>
</dbReference>
<protein>
    <recommendedName>
        <fullName evidence="2">NACHT domain-containing protein</fullName>
    </recommendedName>
</protein>
<dbReference type="Pfam" id="PF05729">
    <property type="entry name" value="NACHT"/>
    <property type="match status" value="1"/>
</dbReference>
<feature type="domain" description="NACHT" evidence="2">
    <location>
        <begin position="52"/>
        <end position="217"/>
    </location>
</feature>
<name>A0ABQ2LHD0_9ACTN</name>
<evidence type="ECO:0000313" key="3">
    <source>
        <dbReference type="EMBL" id="GGO33138.1"/>
    </source>
</evidence>
<feature type="transmembrane region" description="Helical" evidence="1">
    <location>
        <begin position="552"/>
        <end position="571"/>
    </location>
</feature>
<dbReference type="Proteomes" id="UP000656881">
    <property type="component" value="Unassembled WGS sequence"/>
</dbReference>
<feature type="transmembrane region" description="Helical" evidence="1">
    <location>
        <begin position="473"/>
        <end position="491"/>
    </location>
</feature>
<feature type="transmembrane region" description="Helical" evidence="1">
    <location>
        <begin position="617"/>
        <end position="638"/>
    </location>
</feature>